<comment type="similarity">
    <text evidence="1 3">Belongs to the short-chain dehydrogenases/reductases (SDR) family.</text>
</comment>
<reference evidence="4" key="1">
    <citation type="submission" date="2020-09" db="EMBL/GenBank/DDBJ databases">
        <title>Pelagicoccus enzymogenes sp. nov. with an EPS production, isolated from marine sediment.</title>
        <authorList>
            <person name="Feng X."/>
        </authorList>
    </citation>
    <scope>NUCLEOTIDE SEQUENCE</scope>
    <source>
        <strain evidence="4">NFK12</strain>
    </source>
</reference>
<dbReference type="GO" id="GO:0016491">
    <property type="term" value="F:oxidoreductase activity"/>
    <property type="evidence" value="ECO:0007669"/>
    <property type="project" value="UniProtKB-KW"/>
</dbReference>
<keyword evidence="5" id="KW-1185">Reference proteome</keyword>
<dbReference type="Gene3D" id="3.40.50.720">
    <property type="entry name" value="NAD(P)-binding Rossmann-like Domain"/>
    <property type="match status" value="1"/>
</dbReference>
<evidence type="ECO:0000256" key="2">
    <source>
        <dbReference type="ARBA" id="ARBA00023002"/>
    </source>
</evidence>
<proteinExistence type="inferred from homology"/>
<dbReference type="InterPro" id="IPR002347">
    <property type="entry name" value="SDR_fam"/>
</dbReference>
<evidence type="ECO:0000256" key="3">
    <source>
        <dbReference type="RuleBase" id="RU000363"/>
    </source>
</evidence>
<accession>A0A927IHR5</accession>
<dbReference type="PRINTS" id="PR00081">
    <property type="entry name" value="GDHRDH"/>
</dbReference>
<dbReference type="SUPFAM" id="SSF51735">
    <property type="entry name" value="NAD(P)-binding Rossmann-fold domains"/>
    <property type="match status" value="1"/>
</dbReference>
<dbReference type="Proteomes" id="UP000622317">
    <property type="component" value="Unassembled WGS sequence"/>
</dbReference>
<name>A0A927IHR5_9BACT</name>
<dbReference type="PRINTS" id="PR00080">
    <property type="entry name" value="SDRFAMILY"/>
</dbReference>
<dbReference type="PANTHER" id="PTHR42901">
    <property type="entry name" value="ALCOHOL DEHYDROGENASE"/>
    <property type="match status" value="1"/>
</dbReference>
<dbReference type="AlphaFoldDB" id="A0A927IHR5"/>
<evidence type="ECO:0000256" key="1">
    <source>
        <dbReference type="ARBA" id="ARBA00006484"/>
    </source>
</evidence>
<dbReference type="Pfam" id="PF00106">
    <property type="entry name" value="adh_short"/>
    <property type="match status" value="1"/>
</dbReference>
<evidence type="ECO:0000313" key="4">
    <source>
        <dbReference type="EMBL" id="MBD5780481.1"/>
    </source>
</evidence>
<comment type="caution">
    <text evidence="4">The sequence shown here is derived from an EMBL/GenBank/DDBJ whole genome shotgun (WGS) entry which is preliminary data.</text>
</comment>
<dbReference type="EMBL" id="JACYFG010000036">
    <property type="protein sequence ID" value="MBD5780481.1"/>
    <property type="molecule type" value="Genomic_DNA"/>
</dbReference>
<dbReference type="CDD" id="cd05233">
    <property type="entry name" value="SDR_c"/>
    <property type="match status" value="1"/>
</dbReference>
<organism evidence="4 5">
    <name type="scientific">Pelagicoccus enzymogenes</name>
    <dbReference type="NCBI Taxonomy" id="2773457"/>
    <lineage>
        <taxon>Bacteria</taxon>
        <taxon>Pseudomonadati</taxon>
        <taxon>Verrucomicrobiota</taxon>
        <taxon>Opitutia</taxon>
        <taxon>Puniceicoccales</taxon>
        <taxon>Pelagicoccaceae</taxon>
        <taxon>Pelagicoccus</taxon>
    </lineage>
</organism>
<sequence>MGSKYDLAIVTGGSSGIGKSIIEDISKLEPAASLFNLSRRKPASFSNDSKRVHLECDLSDKGSRSRVLEELERKISASTQTGSILLVNNAGFGIYGGVESNSPCDHLELLEVNVCALVEITTRLLPLIKERGGAIMNIASTSAFQPTPYLASYGASKAFVLNWTLALNEELRGTRARAIAVCPGPTRTEFFKRAGFSTRVVPAGYSHHPEEVSRLALAALENCKSFTVTGTLNKLASIFSSLLPLSLRTRVSGKVIRRFRPNPHNQ</sequence>
<dbReference type="RefSeq" id="WP_191617582.1">
    <property type="nucleotide sequence ID" value="NZ_JACYFG010000036.1"/>
</dbReference>
<evidence type="ECO:0000313" key="5">
    <source>
        <dbReference type="Proteomes" id="UP000622317"/>
    </source>
</evidence>
<protein>
    <submittedName>
        <fullName evidence="4">SDR family NAD(P)-dependent oxidoreductase</fullName>
    </submittedName>
</protein>
<dbReference type="PANTHER" id="PTHR42901:SF1">
    <property type="entry name" value="ALCOHOL DEHYDROGENASE"/>
    <property type="match status" value="1"/>
</dbReference>
<dbReference type="InterPro" id="IPR036291">
    <property type="entry name" value="NAD(P)-bd_dom_sf"/>
</dbReference>
<gene>
    <name evidence="4" type="ORF">IEN85_13355</name>
</gene>
<keyword evidence="2" id="KW-0560">Oxidoreductase</keyword>